<protein>
    <recommendedName>
        <fullName evidence="4">CCHC-type domain-containing protein</fullName>
    </recommendedName>
</protein>
<evidence type="ECO:0000313" key="3">
    <source>
        <dbReference type="Proteomes" id="UP001163828"/>
    </source>
</evidence>
<keyword evidence="3" id="KW-1185">Reference proteome</keyword>
<organism evidence="2 3">
    <name type="scientific">Lentinula boryana</name>
    <dbReference type="NCBI Taxonomy" id="40481"/>
    <lineage>
        <taxon>Eukaryota</taxon>
        <taxon>Fungi</taxon>
        <taxon>Dikarya</taxon>
        <taxon>Basidiomycota</taxon>
        <taxon>Agaricomycotina</taxon>
        <taxon>Agaricomycetes</taxon>
        <taxon>Agaricomycetidae</taxon>
        <taxon>Agaricales</taxon>
        <taxon>Marasmiineae</taxon>
        <taxon>Omphalotaceae</taxon>
        <taxon>Lentinula</taxon>
    </lineage>
</organism>
<dbReference type="Proteomes" id="UP001163828">
    <property type="component" value="Unassembled WGS sequence"/>
</dbReference>
<dbReference type="PROSITE" id="PS51257">
    <property type="entry name" value="PROKAR_LIPOPROTEIN"/>
    <property type="match status" value="1"/>
</dbReference>
<feature type="region of interest" description="Disordered" evidence="1">
    <location>
        <begin position="46"/>
        <end position="69"/>
    </location>
</feature>
<evidence type="ECO:0000256" key="1">
    <source>
        <dbReference type="SAM" id="MobiDB-lite"/>
    </source>
</evidence>
<gene>
    <name evidence="2" type="ORF">F5050DRAFT_1812482</name>
</gene>
<name>A0ABQ8PYY2_9AGAR</name>
<evidence type="ECO:0008006" key="4">
    <source>
        <dbReference type="Google" id="ProtNLM"/>
    </source>
</evidence>
<sequence length="108" mass="11572">MVKSALPSSSSNPVPNALATSCSSTSGIICDNCKCMGHIKKNCWAKGGGSEGKSPRWYNTPKGMEPNPKSISTASVVDKDSLFTAGATIYDFSDYNFGDWEHKEISPF</sequence>
<dbReference type="EMBL" id="MU791021">
    <property type="protein sequence ID" value="KAJ3991487.1"/>
    <property type="molecule type" value="Genomic_DNA"/>
</dbReference>
<accession>A0ABQ8PYY2</accession>
<comment type="caution">
    <text evidence="2">The sequence shown here is derived from an EMBL/GenBank/DDBJ whole genome shotgun (WGS) entry which is preliminary data.</text>
</comment>
<evidence type="ECO:0000313" key="2">
    <source>
        <dbReference type="EMBL" id="KAJ3991487.1"/>
    </source>
</evidence>
<proteinExistence type="predicted"/>
<reference evidence="2" key="1">
    <citation type="submission" date="2022-08" db="EMBL/GenBank/DDBJ databases">
        <authorList>
            <consortium name="DOE Joint Genome Institute"/>
            <person name="Min B."/>
            <person name="Riley R."/>
            <person name="Sierra-Patev S."/>
            <person name="Naranjo-Ortiz M."/>
            <person name="Looney B."/>
            <person name="Konkel Z."/>
            <person name="Slot J.C."/>
            <person name="Sakamoto Y."/>
            <person name="Steenwyk J.L."/>
            <person name="Rokas A."/>
            <person name="Carro J."/>
            <person name="Camarero S."/>
            <person name="Ferreira P."/>
            <person name="Molpeceres G."/>
            <person name="Ruiz-Duenas F.J."/>
            <person name="Serrano A."/>
            <person name="Henrissat B."/>
            <person name="Drula E."/>
            <person name="Hughes K.W."/>
            <person name="Mata J.L."/>
            <person name="Ishikawa N.K."/>
            <person name="Vargas-Isla R."/>
            <person name="Ushijima S."/>
            <person name="Smith C.A."/>
            <person name="Ahrendt S."/>
            <person name="Andreopoulos W."/>
            <person name="He G."/>
            <person name="Labutti K."/>
            <person name="Lipzen A."/>
            <person name="Ng V."/>
            <person name="Sandor L."/>
            <person name="Barry K."/>
            <person name="Martinez A.T."/>
            <person name="Xiao Y."/>
            <person name="Gibbons J.G."/>
            <person name="Terashima K."/>
            <person name="Hibbett D.S."/>
            <person name="Grigoriev I.V."/>
        </authorList>
    </citation>
    <scope>NUCLEOTIDE SEQUENCE</scope>
    <source>
        <strain evidence="2">TFB10827</strain>
    </source>
</reference>